<feature type="compositionally biased region" description="Basic and acidic residues" evidence="1">
    <location>
        <begin position="27"/>
        <end position="36"/>
    </location>
</feature>
<accession>A0ABV2NQ15</accession>
<dbReference type="EMBL" id="JBEPNW010000002">
    <property type="protein sequence ID" value="MET3868619.1"/>
    <property type="molecule type" value="Genomic_DNA"/>
</dbReference>
<reference evidence="2 3" key="1">
    <citation type="submission" date="2024-06" db="EMBL/GenBank/DDBJ databases">
        <title>Genomics of switchgrass bacterial isolates.</title>
        <authorList>
            <person name="Shade A."/>
        </authorList>
    </citation>
    <scope>NUCLEOTIDE SEQUENCE [LARGE SCALE GENOMIC DNA]</scope>
    <source>
        <strain evidence="2 3">PvP084</strain>
    </source>
</reference>
<dbReference type="RefSeq" id="WP_209650341.1">
    <property type="nucleotide sequence ID" value="NZ_JBEPNV010000001.1"/>
</dbReference>
<organism evidence="2 3">
    <name type="scientific">Methylobacterium radiotolerans</name>
    <dbReference type="NCBI Taxonomy" id="31998"/>
    <lineage>
        <taxon>Bacteria</taxon>
        <taxon>Pseudomonadati</taxon>
        <taxon>Pseudomonadota</taxon>
        <taxon>Alphaproteobacteria</taxon>
        <taxon>Hyphomicrobiales</taxon>
        <taxon>Methylobacteriaceae</taxon>
        <taxon>Methylobacterium</taxon>
    </lineage>
</organism>
<proteinExistence type="predicted"/>
<gene>
    <name evidence="2" type="ORF">ABIC20_005928</name>
</gene>
<dbReference type="Proteomes" id="UP001549119">
    <property type="component" value="Unassembled WGS sequence"/>
</dbReference>
<protein>
    <submittedName>
        <fullName evidence="2">Uncharacterized protein</fullName>
    </submittedName>
</protein>
<sequence>MRSRPIRTLADRVAALEDQIDGLASSTEDRSDGSDCRDEDIPERDPADQSAKISARPVRGMGVSVRSDLTSFVGLEIIDYAGKPHRFLVEPGDLALLLPPRTQALAPSAPTVPAVDPDEELTRARARLTNAEAELKERELQARALVPPREGYLRADKLTVGFDEKRGVTTLAVTALGFHSELAIGIDPSRVPWLIEKLAWAMGQAKSDEG</sequence>
<feature type="region of interest" description="Disordered" evidence="1">
    <location>
        <begin position="20"/>
        <end position="53"/>
    </location>
</feature>
<keyword evidence="3" id="KW-1185">Reference proteome</keyword>
<evidence type="ECO:0000256" key="1">
    <source>
        <dbReference type="SAM" id="MobiDB-lite"/>
    </source>
</evidence>
<name>A0ABV2NQ15_9HYPH</name>
<evidence type="ECO:0000313" key="2">
    <source>
        <dbReference type="EMBL" id="MET3868619.1"/>
    </source>
</evidence>
<comment type="caution">
    <text evidence="2">The sequence shown here is derived from an EMBL/GenBank/DDBJ whole genome shotgun (WGS) entry which is preliminary data.</text>
</comment>
<evidence type="ECO:0000313" key="3">
    <source>
        <dbReference type="Proteomes" id="UP001549119"/>
    </source>
</evidence>